<protein>
    <submittedName>
        <fullName evidence="1">Uncharacterized protein</fullName>
    </submittedName>
</protein>
<sequence length="90" mass="10180">MRKTTPELAPPSPNFRILPKGERTTHDIRFNMHQTQKQGGFSVETDFEPGTFGSEAKTLPLLTQQYIPELGSGDLSTRSPQLVLKRIKRK</sequence>
<evidence type="ECO:0000313" key="2">
    <source>
        <dbReference type="Proteomes" id="UP000499080"/>
    </source>
</evidence>
<gene>
    <name evidence="1" type="ORF">AVEN_83227_1</name>
</gene>
<dbReference type="Proteomes" id="UP000499080">
    <property type="component" value="Unassembled WGS sequence"/>
</dbReference>
<keyword evidence="2" id="KW-1185">Reference proteome</keyword>
<comment type="caution">
    <text evidence="1">The sequence shown here is derived from an EMBL/GenBank/DDBJ whole genome shotgun (WGS) entry which is preliminary data.</text>
</comment>
<organism evidence="1 2">
    <name type="scientific">Araneus ventricosus</name>
    <name type="common">Orbweaver spider</name>
    <name type="synonym">Epeira ventricosa</name>
    <dbReference type="NCBI Taxonomy" id="182803"/>
    <lineage>
        <taxon>Eukaryota</taxon>
        <taxon>Metazoa</taxon>
        <taxon>Ecdysozoa</taxon>
        <taxon>Arthropoda</taxon>
        <taxon>Chelicerata</taxon>
        <taxon>Arachnida</taxon>
        <taxon>Araneae</taxon>
        <taxon>Araneomorphae</taxon>
        <taxon>Entelegynae</taxon>
        <taxon>Araneoidea</taxon>
        <taxon>Araneidae</taxon>
        <taxon>Araneus</taxon>
    </lineage>
</organism>
<dbReference type="EMBL" id="BGPR01051740">
    <property type="protein sequence ID" value="GBO28646.1"/>
    <property type="molecule type" value="Genomic_DNA"/>
</dbReference>
<reference evidence="1 2" key="1">
    <citation type="journal article" date="2019" name="Sci. Rep.">
        <title>Orb-weaving spider Araneus ventricosus genome elucidates the spidroin gene catalogue.</title>
        <authorList>
            <person name="Kono N."/>
            <person name="Nakamura H."/>
            <person name="Ohtoshi R."/>
            <person name="Moran D.A.P."/>
            <person name="Shinohara A."/>
            <person name="Yoshida Y."/>
            <person name="Fujiwara M."/>
            <person name="Mori M."/>
            <person name="Tomita M."/>
            <person name="Arakawa K."/>
        </authorList>
    </citation>
    <scope>NUCLEOTIDE SEQUENCE [LARGE SCALE GENOMIC DNA]</scope>
</reference>
<accession>A0A4Y2VWI5</accession>
<name>A0A4Y2VWI5_ARAVE</name>
<dbReference type="AlphaFoldDB" id="A0A4Y2VWI5"/>
<proteinExistence type="predicted"/>
<evidence type="ECO:0000313" key="1">
    <source>
        <dbReference type="EMBL" id="GBO28646.1"/>
    </source>
</evidence>